<dbReference type="InterPro" id="IPR011989">
    <property type="entry name" value="ARM-like"/>
</dbReference>
<dbReference type="Proteomes" id="UP000663869">
    <property type="component" value="Unassembled WGS sequence"/>
</dbReference>
<dbReference type="InterPro" id="IPR000157">
    <property type="entry name" value="TIR_dom"/>
</dbReference>
<gene>
    <name evidence="2" type="ORF">FME351_LOCUS1150</name>
    <name evidence="3" type="ORF">TSG867_LOCUS22231</name>
</gene>
<dbReference type="EMBL" id="CAJNYU010000027">
    <property type="protein sequence ID" value="CAF3318752.1"/>
    <property type="molecule type" value="Genomic_DNA"/>
</dbReference>
<organism evidence="2 4">
    <name type="scientific">Rotaria socialis</name>
    <dbReference type="NCBI Taxonomy" id="392032"/>
    <lineage>
        <taxon>Eukaryota</taxon>
        <taxon>Metazoa</taxon>
        <taxon>Spiralia</taxon>
        <taxon>Gnathifera</taxon>
        <taxon>Rotifera</taxon>
        <taxon>Eurotatoria</taxon>
        <taxon>Bdelloidea</taxon>
        <taxon>Philodinida</taxon>
        <taxon>Philodinidae</taxon>
        <taxon>Rotaria</taxon>
    </lineage>
</organism>
<reference evidence="2" key="1">
    <citation type="submission" date="2021-02" db="EMBL/GenBank/DDBJ databases">
        <authorList>
            <person name="Nowell W R."/>
        </authorList>
    </citation>
    <scope>NUCLEOTIDE SEQUENCE</scope>
</reference>
<dbReference type="Pfam" id="PF13676">
    <property type="entry name" value="TIR_2"/>
    <property type="match status" value="1"/>
</dbReference>
<evidence type="ECO:0000259" key="1">
    <source>
        <dbReference type="Pfam" id="PF13676"/>
    </source>
</evidence>
<dbReference type="SUPFAM" id="SSF48371">
    <property type="entry name" value="ARM repeat"/>
    <property type="match status" value="1"/>
</dbReference>
<dbReference type="Gene3D" id="3.40.50.10140">
    <property type="entry name" value="Toll/interleukin-1 receptor homology (TIR) domain"/>
    <property type="match status" value="1"/>
</dbReference>
<comment type="caution">
    <text evidence="2">The sequence shown here is derived from an EMBL/GenBank/DDBJ whole genome shotgun (WGS) entry which is preliminary data.</text>
</comment>
<evidence type="ECO:0000313" key="2">
    <source>
        <dbReference type="EMBL" id="CAF3318752.1"/>
    </source>
</evidence>
<dbReference type="AlphaFoldDB" id="A0A817TNK5"/>
<feature type="domain" description="TIR" evidence="1">
    <location>
        <begin position="532"/>
        <end position="640"/>
    </location>
</feature>
<name>A0A817TNK5_9BILA</name>
<dbReference type="EMBL" id="CAJOBQ010001792">
    <property type="protein sequence ID" value="CAF4516142.1"/>
    <property type="molecule type" value="Genomic_DNA"/>
</dbReference>
<dbReference type="PANTHER" id="PTHR46270">
    <property type="entry name" value="ARMADILLO-TYPE FOLD-RELATED"/>
    <property type="match status" value="1"/>
</dbReference>
<accession>A0A817TNK5</accession>
<dbReference type="PANTHER" id="PTHR46270:SF2">
    <property type="entry name" value="TIR DOMAIN-CONTAINING PROTEIN"/>
    <property type="match status" value="1"/>
</dbReference>
<dbReference type="GO" id="GO:0007165">
    <property type="term" value="P:signal transduction"/>
    <property type="evidence" value="ECO:0007669"/>
    <property type="project" value="InterPro"/>
</dbReference>
<sequence length="776" mass="91880">MMETQTSSENIIKRPFHLQEHEELTMVEQVKQSFDSITRKIDEDKNLILDRQIIKEIVDLAIQSNEKHLCDSSIIDHRAFFILRDYFLNLLQRWRFGEVFDDTSYFIFESISSLFLKMSSHISNGNLSTLKELIFHETFLNEMNRFFDELSVNGKYLEDHQIKSMDNLLRTIQRLERINFDTKKDYLFDNIVKCICSSSFIEIFLQSVNQDNEDVGHRFLLNTCTDYIYSHSTDQKHKQSLIDIRQTLLRPFTQWLIQQSSLFRFWNNRMLITLRQICFLLTLSIQLNRLILLDKDILDDYYQIIDSFVNILYSIIQSENKTNNKLSQSLIGTIIPNIYTMTLSKQLEKYIQNKHIISLILKLTDFENDEIQLNAFKILSSITTEQETKNIVYSNTIASLFIKFLNKVIDDSNQTLRFYNLLRSLKSLIQYDQITDELTKQNGLPLIMRCATDSKFKPIQVQQPALEILFILTFNNEAYQRLKSYSTEIKPFLSSSHQRISQVADMILWKLEKEEQALTKPNIQDRNYKYDIILSYSQSDKDLCLRIYDELMSDDFRVWIDQDENFTMTMNEKCEIIDECEYFIMCASETYKQNAFCRSEASFAFERQLKIIPIIVLSNYRPDGWLNRIINGKIPIDFTKLGFELAKSKLKNDIDRQRKFTKMKQIKDSISIDIPVDSSQDNYIPSRIDQWTKNHVKLFLIGKNLNPLLEIFSEMNGNLLHELYLMCLSNRESMFHTLKTEISTLYSNNQPLTLIIYLRFLNEIQKYIPTFAINQK</sequence>
<proteinExistence type="predicted"/>
<evidence type="ECO:0000313" key="3">
    <source>
        <dbReference type="EMBL" id="CAF4516142.1"/>
    </source>
</evidence>
<dbReference type="Gene3D" id="1.25.10.10">
    <property type="entry name" value="Leucine-rich Repeat Variant"/>
    <property type="match status" value="1"/>
</dbReference>
<protein>
    <recommendedName>
        <fullName evidence="1">TIR domain-containing protein</fullName>
    </recommendedName>
</protein>
<evidence type="ECO:0000313" key="4">
    <source>
        <dbReference type="Proteomes" id="UP000663869"/>
    </source>
</evidence>
<dbReference type="SUPFAM" id="SSF52200">
    <property type="entry name" value="Toll/Interleukin receptor TIR domain"/>
    <property type="match status" value="1"/>
</dbReference>
<dbReference type="InterPro" id="IPR035897">
    <property type="entry name" value="Toll_tir_struct_dom_sf"/>
</dbReference>
<dbReference type="InterPro" id="IPR016024">
    <property type="entry name" value="ARM-type_fold"/>
</dbReference>
<dbReference type="Proteomes" id="UP000663862">
    <property type="component" value="Unassembled WGS sequence"/>
</dbReference>